<dbReference type="KEGG" id="dfa:DFA_05740"/>
<feature type="region of interest" description="Disordered" evidence="2">
    <location>
        <begin position="156"/>
        <end position="193"/>
    </location>
</feature>
<dbReference type="AlphaFoldDB" id="F4PMA6"/>
<dbReference type="GeneID" id="14875800"/>
<evidence type="ECO:0000256" key="1">
    <source>
        <dbReference type="SAM" id="Coils"/>
    </source>
</evidence>
<name>F4PMA6_CACFS</name>
<dbReference type="EMBL" id="GL883008">
    <property type="protein sequence ID" value="EGG23606.1"/>
    <property type="molecule type" value="Genomic_DNA"/>
</dbReference>
<keyword evidence="1" id="KW-0175">Coiled coil</keyword>
<dbReference type="Proteomes" id="UP000007797">
    <property type="component" value="Unassembled WGS sequence"/>
</dbReference>
<feature type="coiled-coil region" evidence="1">
    <location>
        <begin position="80"/>
        <end position="138"/>
    </location>
</feature>
<dbReference type="Gene3D" id="3.30.160.570">
    <property type="entry name" value="Ncd80 complex, Spc24 subunit"/>
    <property type="match status" value="1"/>
</dbReference>
<reference evidence="4" key="1">
    <citation type="journal article" date="2011" name="Genome Res.">
        <title>Phylogeny-wide analysis of social amoeba genomes highlights ancient origins for complex intercellular communication.</title>
        <authorList>
            <person name="Heidel A.J."/>
            <person name="Lawal H.M."/>
            <person name="Felder M."/>
            <person name="Schilde C."/>
            <person name="Helps N.R."/>
            <person name="Tunggal B."/>
            <person name="Rivero F."/>
            <person name="John U."/>
            <person name="Schleicher M."/>
            <person name="Eichinger L."/>
            <person name="Platzer M."/>
            <person name="Noegel A.A."/>
            <person name="Schaap P."/>
            <person name="Gloeckner G."/>
        </authorList>
    </citation>
    <scope>NUCLEOTIDE SEQUENCE [LARGE SCALE GENOMIC DNA]</scope>
    <source>
        <strain evidence="4">SH3</strain>
    </source>
</reference>
<organism evidence="3 4">
    <name type="scientific">Cavenderia fasciculata</name>
    <name type="common">Slime mold</name>
    <name type="synonym">Dictyostelium fasciculatum</name>
    <dbReference type="NCBI Taxonomy" id="261658"/>
    <lineage>
        <taxon>Eukaryota</taxon>
        <taxon>Amoebozoa</taxon>
        <taxon>Evosea</taxon>
        <taxon>Eumycetozoa</taxon>
        <taxon>Dictyostelia</taxon>
        <taxon>Acytosteliales</taxon>
        <taxon>Cavenderiaceae</taxon>
        <taxon>Cavenderia</taxon>
    </lineage>
</organism>
<proteinExistence type="predicted"/>
<dbReference type="OrthoDB" id="10534803at2759"/>
<keyword evidence="4" id="KW-1185">Reference proteome</keyword>
<dbReference type="RefSeq" id="XP_004361457.1">
    <property type="nucleotide sequence ID" value="XM_004361400.1"/>
</dbReference>
<evidence type="ECO:0000313" key="4">
    <source>
        <dbReference type="Proteomes" id="UP000007797"/>
    </source>
</evidence>
<sequence length="227" mass="26592">MEVDTEDLLLVVDEVKTSFLNNLEIPNVTTAQSMHNDITALFNAQQSQLDIVVKDMTQRLIGFEKEMKREDSDEVHTKKLNHYQEQKRSIQINIDKLEHDIIEMKKSLALTKQDIQQLREKEIQLEKQKNQLIPYKRELFTLYLCISLIKWNISNSTGKESNDDSQKDDDIEMKDNSNNNNNNNNNNSNIISGIISKPDKEKMVHFQLDYDSNSHFENVNHLWSLLE</sequence>
<evidence type="ECO:0008006" key="5">
    <source>
        <dbReference type="Google" id="ProtNLM"/>
    </source>
</evidence>
<gene>
    <name evidence="3" type="ORF">DFA_05740</name>
</gene>
<evidence type="ECO:0000313" key="3">
    <source>
        <dbReference type="EMBL" id="EGG23606.1"/>
    </source>
</evidence>
<accession>F4PMA6</accession>
<evidence type="ECO:0000256" key="2">
    <source>
        <dbReference type="SAM" id="MobiDB-lite"/>
    </source>
</evidence>
<protein>
    <recommendedName>
        <fullName evidence="5">Kinetochore protein Spc24</fullName>
    </recommendedName>
</protein>
<feature type="compositionally biased region" description="Low complexity" evidence="2">
    <location>
        <begin position="176"/>
        <end position="193"/>
    </location>
</feature>
<dbReference type="OMA" id="AQQDEFR"/>